<gene>
    <name evidence="1" type="ORF">GTW20_00080</name>
    <name evidence="2" type="ORF">GTW20_00455</name>
</gene>
<reference evidence="2 3" key="1">
    <citation type="journal article" date="2019" name="Nat. Commun.">
        <title>The antimicrobial potential of Streptomyces from insect microbiomes.</title>
        <authorList>
            <person name="Chevrette M.G."/>
            <person name="Carlson C.M."/>
            <person name="Ortega H.E."/>
            <person name="Thomas C."/>
            <person name="Ananiev G.E."/>
            <person name="Barns K.J."/>
            <person name="Book A.J."/>
            <person name="Cagnazzo J."/>
            <person name="Carlos C."/>
            <person name="Flanigan W."/>
            <person name="Grubbs K.J."/>
            <person name="Horn H.A."/>
            <person name="Hoffmann F.M."/>
            <person name="Klassen J.L."/>
            <person name="Knack J.J."/>
            <person name="Lewin G.R."/>
            <person name="McDonald B.R."/>
            <person name="Muller L."/>
            <person name="Melo W.G.P."/>
            <person name="Pinto-Tomas A.A."/>
            <person name="Schmitz A."/>
            <person name="Wendt-Pienkowski E."/>
            <person name="Wildman S."/>
            <person name="Zhao M."/>
            <person name="Zhang F."/>
            <person name="Bugni T.S."/>
            <person name="Andes D.R."/>
            <person name="Pupo M.T."/>
            <person name="Currie C.R."/>
        </authorList>
    </citation>
    <scope>NUCLEOTIDE SEQUENCE [LARGE SCALE GENOMIC DNA]</scope>
    <source>
        <strain evidence="2 3">SID5840</strain>
    </source>
</reference>
<dbReference type="SUPFAM" id="SSF53098">
    <property type="entry name" value="Ribonuclease H-like"/>
    <property type="match status" value="1"/>
</dbReference>
<dbReference type="InterPro" id="IPR012337">
    <property type="entry name" value="RNaseH-like_sf"/>
</dbReference>
<dbReference type="AlphaFoldDB" id="A0A7K2ILB7"/>
<comment type="caution">
    <text evidence="2">The sequence shown here is derived from an EMBL/GenBank/DDBJ whole genome shotgun (WGS) entry which is preliminary data.</text>
</comment>
<organism evidence="2 3">
    <name type="scientific">Nocardiopsis alba</name>
    <dbReference type="NCBI Taxonomy" id="53437"/>
    <lineage>
        <taxon>Bacteria</taxon>
        <taxon>Bacillati</taxon>
        <taxon>Actinomycetota</taxon>
        <taxon>Actinomycetes</taxon>
        <taxon>Streptosporangiales</taxon>
        <taxon>Nocardiopsidaceae</taxon>
        <taxon>Nocardiopsis</taxon>
    </lineage>
</organism>
<proteinExistence type="predicted"/>
<evidence type="ECO:0000313" key="2">
    <source>
        <dbReference type="EMBL" id="MYR30772.1"/>
    </source>
</evidence>
<dbReference type="Proteomes" id="UP000467124">
    <property type="component" value="Unassembled WGS sequence"/>
</dbReference>
<dbReference type="RefSeq" id="WP_161109874.1">
    <property type="nucleotide sequence ID" value="NZ_JBHXVI010000018.1"/>
</dbReference>
<dbReference type="EMBL" id="WWHY01000001">
    <property type="protein sequence ID" value="MYR30700.1"/>
    <property type="molecule type" value="Genomic_DNA"/>
</dbReference>
<protein>
    <submittedName>
        <fullName evidence="2">Uncharacterized protein</fullName>
    </submittedName>
</protein>
<accession>A0A7K2ILB7</accession>
<dbReference type="Gene3D" id="3.30.420.10">
    <property type="entry name" value="Ribonuclease H-like superfamily/Ribonuclease H"/>
    <property type="match status" value="1"/>
</dbReference>
<name>A0A7K2ILB7_9ACTN</name>
<dbReference type="InterPro" id="IPR036397">
    <property type="entry name" value="RNaseH_sf"/>
</dbReference>
<evidence type="ECO:0000313" key="1">
    <source>
        <dbReference type="EMBL" id="MYR30700.1"/>
    </source>
</evidence>
<dbReference type="EMBL" id="WWHY01000001">
    <property type="protein sequence ID" value="MYR30772.1"/>
    <property type="molecule type" value="Genomic_DNA"/>
</dbReference>
<dbReference type="GO" id="GO:0003676">
    <property type="term" value="F:nucleic acid binding"/>
    <property type="evidence" value="ECO:0007669"/>
    <property type="project" value="InterPro"/>
</dbReference>
<evidence type="ECO:0000313" key="3">
    <source>
        <dbReference type="Proteomes" id="UP000467124"/>
    </source>
</evidence>
<sequence>MNPTRVVGLDVSLTGTGVANTNGWSASIGQKNITTLPTQERARAIKKLADKILLEIGAPDLVVIEGPSYASKGGGNHERSGLWWWLVERIASWESTELVEVPPSLVKKYAIGKGQASKE</sequence>